<dbReference type="Gene3D" id="2.40.260.10">
    <property type="entry name" value="Sortase"/>
    <property type="match status" value="1"/>
</dbReference>
<feature type="active site" description="Acyl-thioester intermediate" evidence="2">
    <location>
        <position position="109"/>
    </location>
</feature>
<sequence length="127" mass="14443">MKVNACSGYLNFPTLNLTLPVASKWRFSRLEVSPATYTGTAKDRDWTVAGHNFVNHFGRLNQLKVGDKVCFEAAAGQRYVYQVQKMEVLQPTAISKMVQSKYDLSLFTCTYDGTTCFTVRFRLLQIK</sequence>
<gene>
    <name evidence="3" type="ORF">DQL93_03530</name>
</gene>
<evidence type="ECO:0000256" key="1">
    <source>
        <dbReference type="ARBA" id="ARBA00022801"/>
    </source>
</evidence>
<dbReference type="AlphaFoldDB" id="A0A3G6JGH4"/>
<organism evidence="3">
    <name type="scientific">Lactobacillus delbrueckii subsp. lactis</name>
    <dbReference type="NCBI Taxonomy" id="29397"/>
    <lineage>
        <taxon>Bacteria</taxon>
        <taxon>Bacillati</taxon>
        <taxon>Bacillota</taxon>
        <taxon>Bacilli</taxon>
        <taxon>Lactobacillales</taxon>
        <taxon>Lactobacillaceae</taxon>
        <taxon>Lactobacillus</taxon>
    </lineage>
</organism>
<name>A0A3G6JGH4_LACDL</name>
<evidence type="ECO:0000313" key="3">
    <source>
        <dbReference type="EMBL" id="AZA15730.1"/>
    </source>
</evidence>
<dbReference type="SUPFAM" id="SSF63817">
    <property type="entry name" value="Sortase"/>
    <property type="match status" value="1"/>
</dbReference>
<evidence type="ECO:0000256" key="2">
    <source>
        <dbReference type="PIRSR" id="PIRSR605754-1"/>
    </source>
</evidence>
<keyword evidence="1" id="KW-0378">Hydrolase</keyword>
<feature type="active site" description="Proton donor/acceptor" evidence="2">
    <location>
        <position position="51"/>
    </location>
</feature>
<reference evidence="3" key="1">
    <citation type="submission" date="2018-07" db="EMBL/GenBank/DDBJ databases">
        <authorList>
            <person name="Somerville V."/>
        </authorList>
    </citation>
    <scope>NUCLEOTIDE SEQUENCE</scope>
    <source>
        <strain evidence="3">NWC_2_2</strain>
    </source>
</reference>
<accession>A0A3G6JGH4</accession>
<dbReference type="EMBL" id="CP031023">
    <property type="protein sequence ID" value="AZA15730.1"/>
    <property type="molecule type" value="Genomic_DNA"/>
</dbReference>
<dbReference type="GO" id="GO:0016787">
    <property type="term" value="F:hydrolase activity"/>
    <property type="evidence" value="ECO:0007669"/>
    <property type="project" value="UniProtKB-KW"/>
</dbReference>
<dbReference type="CDD" id="cd00004">
    <property type="entry name" value="Sortase"/>
    <property type="match status" value="1"/>
</dbReference>
<proteinExistence type="predicted"/>
<dbReference type="InterPro" id="IPR005754">
    <property type="entry name" value="Sortase"/>
</dbReference>
<dbReference type="Pfam" id="PF04203">
    <property type="entry name" value="Sortase"/>
    <property type="match status" value="1"/>
</dbReference>
<dbReference type="InterPro" id="IPR023365">
    <property type="entry name" value="Sortase_dom-sf"/>
</dbReference>
<protein>
    <submittedName>
        <fullName evidence="3">Sortase</fullName>
    </submittedName>
</protein>